<sequence>MDHSHTVEVTCPSGHLLRAPERAIGRTLPCPVCQQPVTVTRPQDPLSDTGVMRILGNQIMPIDLRQQPSPASTKRDELSDTGVMRILGDYKTSQQPVFTEEMPTMRRCPVCSRGVPDASSVCKHCHCYVGPSPDYMRSLNPQLK</sequence>
<reference evidence="1 2" key="1">
    <citation type="submission" date="2019-02" db="EMBL/GenBank/DDBJ databases">
        <title>Deep-cultivation of Planctomycetes and their phenomic and genomic characterization uncovers novel biology.</title>
        <authorList>
            <person name="Wiegand S."/>
            <person name="Jogler M."/>
            <person name="Boedeker C."/>
            <person name="Pinto D."/>
            <person name="Vollmers J."/>
            <person name="Rivas-Marin E."/>
            <person name="Kohn T."/>
            <person name="Peeters S.H."/>
            <person name="Heuer A."/>
            <person name="Rast P."/>
            <person name="Oberbeckmann S."/>
            <person name="Bunk B."/>
            <person name="Jeske O."/>
            <person name="Meyerdierks A."/>
            <person name="Storesund J.E."/>
            <person name="Kallscheuer N."/>
            <person name="Luecker S."/>
            <person name="Lage O.M."/>
            <person name="Pohl T."/>
            <person name="Merkel B.J."/>
            <person name="Hornburger P."/>
            <person name="Mueller R.-W."/>
            <person name="Bruemmer F."/>
            <person name="Labrenz M."/>
            <person name="Spormann A.M."/>
            <person name="Op Den Camp H."/>
            <person name="Overmann J."/>
            <person name="Amann R."/>
            <person name="Jetten M.S.M."/>
            <person name="Mascher T."/>
            <person name="Medema M.H."/>
            <person name="Devos D.P."/>
            <person name="Kaster A.-K."/>
            <person name="Ovreas L."/>
            <person name="Rohde M."/>
            <person name="Galperin M.Y."/>
            <person name="Jogler C."/>
        </authorList>
    </citation>
    <scope>NUCLEOTIDE SEQUENCE [LARGE SCALE GENOMIC DNA]</scope>
    <source>
        <strain evidence="1 2">CA13</strain>
    </source>
</reference>
<evidence type="ECO:0008006" key="3">
    <source>
        <dbReference type="Google" id="ProtNLM"/>
    </source>
</evidence>
<accession>A0A5C5ZD10</accession>
<name>A0A5C5ZD10_9BACT</name>
<proteinExistence type="predicted"/>
<evidence type="ECO:0000313" key="1">
    <source>
        <dbReference type="EMBL" id="TWT84463.1"/>
    </source>
</evidence>
<dbReference type="EMBL" id="SJPJ01000001">
    <property type="protein sequence ID" value="TWT84463.1"/>
    <property type="molecule type" value="Genomic_DNA"/>
</dbReference>
<gene>
    <name evidence="1" type="ORF">CA13_59410</name>
</gene>
<dbReference type="Proteomes" id="UP000315010">
    <property type="component" value="Unassembled WGS sequence"/>
</dbReference>
<protein>
    <recommendedName>
        <fullName evidence="3">Double zinc ribbon</fullName>
    </recommendedName>
</protein>
<dbReference type="AlphaFoldDB" id="A0A5C5ZD10"/>
<organism evidence="1 2">
    <name type="scientific">Novipirellula herctigrandis</name>
    <dbReference type="NCBI Taxonomy" id="2527986"/>
    <lineage>
        <taxon>Bacteria</taxon>
        <taxon>Pseudomonadati</taxon>
        <taxon>Planctomycetota</taxon>
        <taxon>Planctomycetia</taxon>
        <taxon>Pirellulales</taxon>
        <taxon>Pirellulaceae</taxon>
        <taxon>Novipirellula</taxon>
    </lineage>
</organism>
<keyword evidence="2" id="KW-1185">Reference proteome</keyword>
<evidence type="ECO:0000313" key="2">
    <source>
        <dbReference type="Proteomes" id="UP000315010"/>
    </source>
</evidence>
<comment type="caution">
    <text evidence="1">The sequence shown here is derived from an EMBL/GenBank/DDBJ whole genome shotgun (WGS) entry which is preliminary data.</text>
</comment>